<proteinExistence type="predicted"/>
<sequence length="276" mass="32437">MVTNKRNVTALFLLIFCAPTLHTTAYAQDARPDRAITQPNSTALWNGFYGRFRLSERLFWDAQFHYRRVGDGDTDYIGRMGQVYNRHALNYLVNDRLTVSLGPVLRLNFTPDPGNPEFENVVLEPRIWHEYLFAMPFGGNMAYHRVRIEHRWSRSNAVGADWIFRNRWRYKFYMNIPINNRRLIPGTFFFTPDVEIIMQSGKPVVDSPMEDLRINPSIGFIQNPRLKYTLGIMYTTGQTLDAGYVYTSRWILRTNVYISLDFRRKEARFPGSRLED</sequence>
<feature type="signal peptide" evidence="1">
    <location>
        <begin position="1"/>
        <end position="27"/>
    </location>
</feature>
<keyword evidence="1" id="KW-0732">Signal</keyword>
<evidence type="ECO:0000313" key="2">
    <source>
        <dbReference type="EMBL" id="MFC3196145.1"/>
    </source>
</evidence>
<protein>
    <submittedName>
        <fullName evidence="2">DUF2490 domain-containing protein</fullName>
    </submittedName>
</protein>
<reference evidence="3" key="1">
    <citation type="journal article" date="2019" name="Int. J. Syst. Evol. Microbiol.">
        <title>The Global Catalogue of Microorganisms (GCM) 10K type strain sequencing project: providing services to taxonomists for standard genome sequencing and annotation.</title>
        <authorList>
            <consortium name="The Broad Institute Genomics Platform"/>
            <consortium name="The Broad Institute Genome Sequencing Center for Infectious Disease"/>
            <person name="Wu L."/>
            <person name="Ma J."/>
        </authorList>
    </citation>
    <scope>NUCLEOTIDE SEQUENCE [LARGE SCALE GENOMIC DNA]</scope>
    <source>
        <strain evidence="3">KCTC 52416</strain>
    </source>
</reference>
<evidence type="ECO:0000313" key="3">
    <source>
        <dbReference type="Proteomes" id="UP001595526"/>
    </source>
</evidence>
<dbReference type="RefSeq" id="WP_379018574.1">
    <property type="nucleotide sequence ID" value="NZ_JBHRTA010000004.1"/>
</dbReference>
<name>A0ABV7JDE7_9SPHI</name>
<feature type="chain" id="PRO_5047066946" evidence="1">
    <location>
        <begin position="28"/>
        <end position="276"/>
    </location>
</feature>
<evidence type="ECO:0000256" key="1">
    <source>
        <dbReference type="SAM" id="SignalP"/>
    </source>
</evidence>
<gene>
    <name evidence="2" type="ORF">ACFOET_00830</name>
</gene>
<dbReference type="InterPro" id="IPR019619">
    <property type="entry name" value="DUF2490"/>
</dbReference>
<accession>A0ABV7JDE7</accession>
<keyword evidence="3" id="KW-1185">Reference proteome</keyword>
<organism evidence="2 3">
    <name type="scientific">Parapedobacter deserti</name>
    <dbReference type="NCBI Taxonomy" id="1912957"/>
    <lineage>
        <taxon>Bacteria</taxon>
        <taxon>Pseudomonadati</taxon>
        <taxon>Bacteroidota</taxon>
        <taxon>Sphingobacteriia</taxon>
        <taxon>Sphingobacteriales</taxon>
        <taxon>Sphingobacteriaceae</taxon>
        <taxon>Parapedobacter</taxon>
    </lineage>
</organism>
<comment type="caution">
    <text evidence="2">The sequence shown here is derived from an EMBL/GenBank/DDBJ whole genome shotgun (WGS) entry which is preliminary data.</text>
</comment>
<dbReference type="Pfam" id="PF10677">
    <property type="entry name" value="DUF2490"/>
    <property type="match status" value="1"/>
</dbReference>
<dbReference type="Proteomes" id="UP001595526">
    <property type="component" value="Unassembled WGS sequence"/>
</dbReference>
<dbReference type="EMBL" id="JBHRTA010000004">
    <property type="protein sequence ID" value="MFC3196145.1"/>
    <property type="molecule type" value="Genomic_DNA"/>
</dbReference>